<dbReference type="EMBL" id="JAAMPC010000008">
    <property type="protein sequence ID" value="KAG2297864.1"/>
    <property type="molecule type" value="Genomic_DNA"/>
</dbReference>
<proteinExistence type="predicted"/>
<evidence type="ECO:0000313" key="2">
    <source>
        <dbReference type="Proteomes" id="UP000886595"/>
    </source>
</evidence>
<comment type="caution">
    <text evidence="1">The sequence shown here is derived from an EMBL/GenBank/DDBJ whole genome shotgun (WGS) entry which is preliminary data.</text>
</comment>
<evidence type="ECO:0000313" key="1">
    <source>
        <dbReference type="EMBL" id="KAG2297864.1"/>
    </source>
</evidence>
<keyword evidence="2" id="KW-1185">Reference proteome</keyword>
<name>A0A8X7S5G6_BRACI</name>
<reference evidence="1 2" key="1">
    <citation type="submission" date="2020-02" db="EMBL/GenBank/DDBJ databases">
        <authorList>
            <person name="Ma Q."/>
            <person name="Huang Y."/>
            <person name="Song X."/>
            <person name="Pei D."/>
        </authorList>
    </citation>
    <scope>NUCLEOTIDE SEQUENCE [LARGE SCALE GENOMIC DNA]</scope>
    <source>
        <strain evidence="1">Sxm20200214</strain>
        <tissue evidence="1">Leaf</tissue>
    </source>
</reference>
<sequence>MGGHGSGLAGHGGPMGLWLGQEGPGVRACSIGLCSISPKERRAVPSGWRQSWLVWCGDHVVMSTRGNEKDVEKGLSTPERTPKVSGMAGLFCHGRGEIPCWLCLAVCYMGVQDVLADVLRSDQDRGKAKEP</sequence>
<dbReference type="Proteomes" id="UP000886595">
    <property type="component" value="Unassembled WGS sequence"/>
</dbReference>
<dbReference type="AlphaFoldDB" id="A0A8X7S5G6"/>
<protein>
    <submittedName>
        <fullName evidence="1">Uncharacterized protein</fullName>
    </submittedName>
</protein>
<gene>
    <name evidence="1" type="ORF">Bca52824_034336</name>
</gene>
<organism evidence="1 2">
    <name type="scientific">Brassica carinata</name>
    <name type="common">Ethiopian mustard</name>
    <name type="synonym">Abyssinian cabbage</name>
    <dbReference type="NCBI Taxonomy" id="52824"/>
    <lineage>
        <taxon>Eukaryota</taxon>
        <taxon>Viridiplantae</taxon>
        <taxon>Streptophyta</taxon>
        <taxon>Embryophyta</taxon>
        <taxon>Tracheophyta</taxon>
        <taxon>Spermatophyta</taxon>
        <taxon>Magnoliopsida</taxon>
        <taxon>eudicotyledons</taxon>
        <taxon>Gunneridae</taxon>
        <taxon>Pentapetalae</taxon>
        <taxon>rosids</taxon>
        <taxon>malvids</taxon>
        <taxon>Brassicales</taxon>
        <taxon>Brassicaceae</taxon>
        <taxon>Brassiceae</taxon>
        <taxon>Brassica</taxon>
    </lineage>
</organism>
<accession>A0A8X7S5G6</accession>